<keyword evidence="6 9" id="KW-0663">Pyridoxal phosphate</keyword>
<comment type="similarity">
    <text evidence="2 9">Belongs to the class-III pyridoxal-phosphate-dependent aminotransferase family.</text>
</comment>
<dbReference type="CDD" id="cd00610">
    <property type="entry name" value="OAT_like"/>
    <property type="match status" value="1"/>
</dbReference>
<keyword evidence="5" id="KW-0808">Transferase</keyword>
<evidence type="ECO:0000256" key="6">
    <source>
        <dbReference type="ARBA" id="ARBA00022898"/>
    </source>
</evidence>
<evidence type="ECO:0000256" key="9">
    <source>
        <dbReference type="RuleBase" id="RU003560"/>
    </source>
</evidence>
<dbReference type="Gene3D" id="3.40.640.10">
    <property type="entry name" value="Type I PLP-dependent aspartate aminotransferase-like (Major domain)"/>
    <property type="match status" value="1"/>
</dbReference>
<keyword evidence="11" id="KW-1185">Reference proteome</keyword>
<sequence length="430" mass="47465">MDVHGRLSRHLLVDGYRLVLDLERSRGSRLVDARTGRSYLDFYTFFASAPLGVNPFDDDPAFLDRLGRIAANKPANPDLYTVHLAEFTETFVRVLGDPELPHLFFVEGGALAVENALKCAFDWKSRHNEAQGRSPGLGARVLHLTRAFHGRSGYTLSLTNTDPVKTDRFPQFDWPRIDVPAIHLGDVEAAEERALAQARAAFERHPHDIACFIAEPIQGEGGDNHMRAEFLQAMERLCHEHDALFVMDEVQTGAGTTGAPWAHQQLGLRPDIVAFAKKVQVGGIMAGRRVDLVPDNVFRVSGRINSTWGGGLVDMVRSRRILEIIERDGLIARAGELGAELLATLQKIQAGFPELVGNARGRGLMCAFDLPDPAARDRLVVLLRQDEGVLVLPCGERSVRLRPALSITREELEEGTEAISRALTTLRDAP</sequence>
<comment type="caution">
    <text evidence="10">The sequence shown here is derived from an EMBL/GenBank/DDBJ whole genome shotgun (WGS) entry which is preliminary data.</text>
</comment>
<reference evidence="11" key="1">
    <citation type="journal article" date="2019" name="Int. J. Syst. Evol. Microbiol.">
        <title>The Global Catalogue of Microorganisms (GCM) 10K type strain sequencing project: providing services to taxonomists for standard genome sequencing and annotation.</title>
        <authorList>
            <consortium name="The Broad Institute Genomics Platform"/>
            <consortium name="The Broad Institute Genome Sequencing Center for Infectious Disease"/>
            <person name="Wu L."/>
            <person name="Ma J."/>
        </authorList>
    </citation>
    <scope>NUCLEOTIDE SEQUENCE [LARGE SCALE GENOMIC DNA]</scope>
    <source>
        <strain evidence="11">JCM 3115</strain>
    </source>
</reference>
<evidence type="ECO:0000313" key="11">
    <source>
        <dbReference type="Proteomes" id="UP000611554"/>
    </source>
</evidence>
<dbReference type="InterPro" id="IPR015422">
    <property type="entry name" value="PyrdxlP-dep_Trfase_small"/>
</dbReference>
<evidence type="ECO:0000256" key="3">
    <source>
        <dbReference type="ARBA" id="ARBA00013071"/>
    </source>
</evidence>
<dbReference type="InterPro" id="IPR017657">
    <property type="entry name" value="L-lysine_6-transaminase"/>
</dbReference>
<protein>
    <recommendedName>
        <fullName evidence="8">L-lysine-epsilon aminotransferase</fullName>
        <ecNumber evidence="3">2.6.1.36</ecNumber>
    </recommendedName>
    <alternativeName>
        <fullName evidence="7">Lysine 6-aminotransferase</fullName>
    </alternativeName>
</protein>
<evidence type="ECO:0000256" key="5">
    <source>
        <dbReference type="ARBA" id="ARBA00022679"/>
    </source>
</evidence>
<gene>
    <name evidence="10" type="ORF">GCM10010140_31790</name>
</gene>
<dbReference type="SUPFAM" id="SSF53383">
    <property type="entry name" value="PLP-dependent transferases"/>
    <property type="match status" value="1"/>
</dbReference>
<proteinExistence type="inferred from homology"/>
<comment type="cofactor">
    <cofactor evidence="1">
        <name>pyridoxal 5'-phosphate</name>
        <dbReference type="ChEBI" id="CHEBI:597326"/>
    </cofactor>
</comment>
<evidence type="ECO:0000313" key="10">
    <source>
        <dbReference type="EMBL" id="GGP99397.1"/>
    </source>
</evidence>
<dbReference type="EC" id="2.6.1.36" evidence="3"/>
<dbReference type="Pfam" id="PF00202">
    <property type="entry name" value="Aminotran_3"/>
    <property type="match status" value="1"/>
</dbReference>
<organism evidence="10 11">
    <name type="scientific">Streptosporangium pseudovulgare</name>
    <dbReference type="NCBI Taxonomy" id="35765"/>
    <lineage>
        <taxon>Bacteria</taxon>
        <taxon>Bacillati</taxon>
        <taxon>Actinomycetota</taxon>
        <taxon>Actinomycetes</taxon>
        <taxon>Streptosporangiales</taxon>
        <taxon>Streptosporangiaceae</taxon>
        <taxon>Streptosporangium</taxon>
    </lineage>
</organism>
<dbReference type="Gene3D" id="3.90.1150.10">
    <property type="entry name" value="Aspartate Aminotransferase, domain 1"/>
    <property type="match status" value="1"/>
</dbReference>
<dbReference type="PANTHER" id="PTHR43206:SF2">
    <property type="entry name" value="4-AMINOBUTYRATE AMINOTRANSFERASE GABT"/>
    <property type="match status" value="1"/>
</dbReference>
<dbReference type="RefSeq" id="WP_189247246.1">
    <property type="nucleotide sequence ID" value="NZ_BMQJ01000007.1"/>
</dbReference>
<evidence type="ECO:0000256" key="8">
    <source>
        <dbReference type="ARBA" id="ARBA00050040"/>
    </source>
</evidence>
<name>A0ABQ2QXL0_9ACTN</name>
<evidence type="ECO:0000256" key="2">
    <source>
        <dbReference type="ARBA" id="ARBA00008954"/>
    </source>
</evidence>
<dbReference type="EMBL" id="BMQJ01000007">
    <property type="protein sequence ID" value="GGP99397.1"/>
    <property type="molecule type" value="Genomic_DNA"/>
</dbReference>
<dbReference type="PIRSF" id="PIRSF000521">
    <property type="entry name" value="Transaminase_4ab_Lys_Orn"/>
    <property type="match status" value="1"/>
</dbReference>
<dbReference type="InterPro" id="IPR015421">
    <property type="entry name" value="PyrdxlP-dep_Trfase_major"/>
</dbReference>
<dbReference type="PANTHER" id="PTHR43206">
    <property type="entry name" value="AMINOTRANSFERASE"/>
    <property type="match status" value="1"/>
</dbReference>
<keyword evidence="4" id="KW-0032">Aminotransferase</keyword>
<dbReference type="Proteomes" id="UP000611554">
    <property type="component" value="Unassembled WGS sequence"/>
</dbReference>
<accession>A0ABQ2QXL0</accession>
<dbReference type="InterPro" id="IPR005814">
    <property type="entry name" value="Aminotrans_3"/>
</dbReference>
<evidence type="ECO:0000256" key="4">
    <source>
        <dbReference type="ARBA" id="ARBA00022576"/>
    </source>
</evidence>
<evidence type="ECO:0000256" key="7">
    <source>
        <dbReference type="ARBA" id="ARBA00030921"/>
    </source>
</evidence>
<dbReference type="InterPro" id="IPR015424">
    <property type="entry name" value="PyrdxlP-dep_Trfase"/>
</dbReference>
<evidence type="ECO:0000256" key="1">
    <source>
        <dbReference type="ARBA" id="ARBA00001933"/>
    </source>
</evidence>
<dbReference type="NCBIfam" id="TIGR03251">
    <property type="entry name" value="LAT_fam"/>
    <property type="match status" value="1"/>
</dbReference>